<dbReference type="AlphaFoldDB" id="A0A379DA72"/>
<dbReference type="RefSeq" id="WP_004818990.1">
    <property type="nucleotide sequence ID" value="NZ_UGTH01000001.1"/>
</dbReference>
<evidence type="ECO:0000313" key="2">
    <source>
        <dbReference type="Proteomes" id="UP000254777"/>
    </source>
</evidence>
<gene>
    <name evidence="1" type="ORF">NCTC11088_00455</name>
</gene>
<name>A0A379DA72_9FIRM</name>
<organism evidence="1 2">
    <name type="scientific">Peptoniphilus indolicus</name>
    <dbReference type="NCBI Taxonomy" id="33030"/>
    <lineage>
        <taxon>Bacteria</taxon>
        <taxon>Bacillati</taxon>
        <taxon>Bacillota</taxon>
        <taxon>Tissierellia</taxon>
        <taxon>Tissierellales</taxon>
        <taxon>Peptoniphilaceae</taxon>
        <taxon>Peptoniphilus</taxon>
    </lineage>
</organism>
<proteinExistence type="predicted"/>
<accession>A0A379DA72</accession>
<dbReference type="Proteomes" id="UP000254777">
    <property type="component" value="Unassembled WGS sequence"/>
</dbReference>
<reference evidence="1 2" key="1">
    <citation type="submission" date="2018-06" db="EMBL/GenBank/DDBJ databases">
        <authorList>
            <consortium name="Pathogen Informatics"/>
            <person name="Doyle S."/>
        </authorList>
    </citation>
    <scope>NUCLEOTIDE SEQUENCE [LARGE SCALE GENOMIC DNA]</scope>
    <source>
        <strain evidence="1 2">NCTC11088</strain>
    </source>
</reference>
<dbReference type="EMBL" id="UGTH01000001">
    <property type="protein sequence ID" value="SUB74700.1"/>
    <property type="molecule type" value="Genomic_DNA"/>
</dbReference>
<sequence length="529" mass="61548">MKFENTIEKYNFLETFYYLLDDFVQVNDTGDSIYYQISDIFGPLLPKSLVLLDRQKNESAFKERFLYFANMSLFDDADVLLENLTNSYITVLELFEKGAEDRLLGKSINLSNFPEDVSPGEFLICRVLEIDGEYFIYGDYLPMTFLHAEAVIDEFNRLRSLETLDLKQLKCSSYDLFMLYFASTLDENLLSVDVDLFATGAISTLMFNRPELSLYMQMSSFGSEKFFNSTELLSIFYMRILLPQNYNYSSFKRINFYECFTTAVKNGYFKNESELFAVLETVIDVYKFFSRFRDDYKLALSNLKEVKQNIFNLIRTLKKSTNGFYYDENLLKLIETPHRVVSDLEKIEEILGTESIVESRTTAALTSKSVQILADALEVNPTKKVTSYTAYHFPYVDFLYRFLKSKGLVEVYDEVILTPLLDNFLNFEEEEILALIYTSIFNVDFLSEIYPPIKVKEFSTIFNSLFEKLKVSEIDLDELTQEELHFIEGFSRIGLVDVDRVVKLSNTATAILNYYSSPANNIISLKDYR</sequence>
<evidence type="ECO:0000313" key="1">
    <source>
        <dbReference type="EMBL" id="SUB74700.1"/>
    </source>
</evidence>
<protein>
    <submittedName>
        <fullName evidence="1">Uncharacterized protein</fullName>
    </submittedName>
</protein>